<dbReference type="PANTHER" id="PTHR40836:SF4">
    <property type="entry name" value="RB1-INDUCIBLE COILED-COIL PROTEIN"/>
    <property type="match status" value="1"/>
</dbReference>
<evidence type="ECO:0000259" key="2">
    <source>
        <dbReference type="Pfam" id="PF14309"/>
    </source>
</evidence>
<protein>
    <recommendedName>
        <fullName evidence="6">DUF4378 domain-containing protein</fullName>
    </recommendedName>
</protein>
<dbReference type="AlphaFoldDB" id="A0AAV0DDM1"/>
<dbReference type="Pfam" id="PF14383">
    <property type="entry name" value="VARLMGL"/>
    <property type="match status" value="1"/>
</dbReference>
<evidence type="ECO:0000313" key="4">
    <source>
        <dbReference type="EMBL" id="CAH9098414.1"/>
    </source>
</evidence>
<dbReference type="InterPro" id="IPR025486">
    <property type="entry name" value="DUF4378"/>
</dbReference>
<dbReference type="Proteomes" id="UP001152523">
    <property type="component" value="Unassembled WGS sequence"/>
</dbReference>
<name>A0AAV0DDM1_9ASTE</name>
<keyword evidence="5" id="KW-1185">Reference proteome</keyword>
<accession>A0AAV0DDM1</accession>
<feature type="domain" description="DUF3741" evidence="3">
    <location>
        <begin position="68"/>
        <end position="82"/>
    </location>
</feature>
<feature type="region of interest" description="Disordered" evidence="1">
    <location>
        <begin position="340"/>
        <end position="364"/>
    </location>
</feature>
<sequence>MEAPPNSLNLPMDFSQRQRLSHSGNNKLCTYQMTANRWSGKRNCPNELPMKKLTNEETCRRPNKGPNAPSVIARLMGVDMLPVLDSKPIARQKNIEAKMSSPSKEEEVRDIPVDPSTLITTRSCRFSSFHHYDECCDPSMELEKPKPRREHPQEEELQKFKKEFEAWQAKKTDTLYLKSTSSKKQFKETVLTDNSKKHETSPVNIVVLRPCFDDNETIYGSRESSPSISEERGNSMDDFLEEVNARLRNETSPYNHDHDKLESEVPTRSLIRSLSTPISRTSFGCLLLEERGDLIGIEKIALSADHNKRKQKFSLMEKVSSFKTKLFSKKLQNESHGTKYIRNASDTSPSYDMNEDYTEVPPSPASVCNSFGEEFWRPGDYSRTSSPASTPDLHPLVETDIPRVFREINSNLTELRRQLNELETGENVTDQQPTLEEEMVEIHDTAKAYLRDLLIASGLYDGDKYPWRWDTFGKPISNHIFEGVEESYGKKAEGSEGERLNHKMLCDLFNETVLNLLRAPSKEAICPVSYPPQGRKLLDCVWEMTQTHIYPGEDLSYCSIQDIVSYSLRSTPWSSDEDANAIGKDVECHITRDLIQEIIEDMQPLS</sequence>
<feature type="domain" description="DUF4378" evidence="2">
    <location>
        <begin position="448"/>
        <end position="597"/>
    </location>
</feature>
<dbReference type="InterPro" id="IPR032795">
    <property type="entry name" value="DUF3741-assoc"/>
</dbReference>
<proteinExistence type="predicted"/>
<dbReference type="EMBL" id="CAMAPF010000099">
    <property type="protein sequence ID" value="CAH9098414.1"/>
    <property type="molecule type" value="Genomic_DNA"/>
</dbReference>
<evidence type="ECO:0008006" key="6">
    <source>
        <dbReference type="Google" id="ProtNLM"/>
    </source>
</evidence>
<evidence type="ECO:0000259" key="3">
    <source>
        <dbReference type="Pfam" id="PF14383"/>
    </source>
</evidence>
<evidence type="ECO:0000313" key="5">
    <source>
        <dbReference type="Proteomes" id="UP001152523"/>
    </source>
</evidence>
<dbReference type="Pfam" id="PF14309">
    <property type="entry name" value="DUF4378"/>
    <property type="match status" value="1"/>
</dbReference>
<comment type="caution">
    <text evidence="4">The sequence shown here is derived from an EMBL/GenBank/DDBJ whole genome shotgun (WGS) entry which is preliminary data.</text>
</comment>
<gene>
    <name evidence="4" type="ORF">CEPIT_LOCUS14418</name>
</gene>
<dbReference type="PANTHER" id="PTHR40836">
    <property type="entry name" value="RB1-INDUCIBLE COILED-COIL PROTEIN"/>
    <property type="match status" value="1"/>
</dbReference>
<reference evidence="4" key="1">
    <citation type="submission" date="2022-07" db="EMBL/GenBank/DDBJ databases">
        <authorList>
            <person name="Macas J."/>
            <person name="Novak P."/>
            <person name="Neumann P."/>
        </authorList>
    </citation>
    <scope>NUCLEOTIDE SEQUENCE</scope>
</reference>
<organism evidence="4 5">
    <name type="scientific">Cuscuta epithymum</name>
    <dbReference type="NCBI Taxonomy" id="186058"/>
    <lineage>
        <taxon>Eukaryota</taxon>
        <taxon>Viridiplantae</taxon>
        <taxon>Streptophyta</taxon>
        <taxon>Embryophyta</taxon>
        <taxon>Tracheophyta</taxon>
        <taxon>Spermatophyta</taxon>
        <taxon>Magnoliopsida</taxon>
        <taxon>eudicotyledons</taxon>
        <taxon>Gunneridae</taxon>
        <taxon>Pentapetalae</taxon>
        <taxon>asterids</taxon>
        <taxon>lamiids</taxon>
        <taxon>Solanales</taxon>
        <taxon>Convolvulaceae</taxon>
        <taxon>Cuscuteae</taxon>
        <taxon>Cuscuta</taxon>
        <taxon>Cuscuta subgen. Cuscuta</taxon>
    </lineage>
</organism>
<evidence type="ECO:0000256" key="1">
    <source>
        <dbReference type="SAM" id="MobiDB-lite"/>
    </source>
</evidence>